<dbReference type="PANTHER" id="PTHR45712">
    <property type="entry name" value="AGAP008170-PA"/>
    <property type="match status" value="1"/>
</dbReference>
<organism evidence="7 8">
    <name type="scientific">Callorhinchus milii</name>
    <name type="common">Ghost shark</name>
    <dbReference type="NCBI Taxonomy" id="7868"/>
    <lineage>
        <taxon>Eukaryota</taxon>
        <taxon>Metazoa</taxon>
        <taxon>Chordata</taxon>
        <taxon>Craniata</taxon>
        <taxon>Vertebrata</taxon>
        <taxon>Chondrichthyes</taxon>
        <taxon>Holocephali</taxon>
        <taxon>Chimaeriformes</taxon>
        <taxon>Callorhinchidae</taxon>
        <taxon>Callorhinchus</taxon>
    </lineage>
</organism>
<keyword evidence="4" id="KW-0325">Glycoprotein</keyword>
<dbReference type="SMART" id="SM00368">
    <property type="entry name" value="LRR_RI"/>
    <property type="match status" value="6"/>
</dbReference>
<feature type="signal peptide" evidence="5">
    <location>
        <begin position="1"/>
        <end position="23"/>
    </location>
</feature>
<dbReference type="Ensembl" id="ENSCMIT00000048241.1">
    <property type="protein sequence ID" value="ENSCMIP00000047569.1"/>
    <property type="gene ID" value="ENSCMIG00000019489.1"/>
</dbReference>
<gene>
    <name evidence="7" type="primary">podn</name>
</gene>
<dbReference type="InterPro" id="IPR050333">
    <property type="entry name" value="SLRP"/>
</dbReference>
<dbReference type="InterPro" id="IPR003591">
    <property type="entry name" value="Leu-rich_rpt_typical-subtyp"/>
</dbReference>
<evidence type="ECO:0000256" key="2">
    <source>
        <dbReference type="ARBA" id="ARBA00022729"/>
    </source>
</evidence>
<keyword evidence="1" id="KW-0433">Leucine-rich repeat</keyword>
<evidence type="ECO:0000256" key="5">
    <source>
        <dbReference type="SAM" id="SignalP"/>
    </source>
</evidence>
<dbReference type="SMART" id="SM00364">
    <property type="entry name" value="LRR_BAC"/>
    <property type="match status" value="6"/>
</dbReference>
<dbReference type="SUPFAM" id="SSF52058">
    <property type="entry name" value="L domain-like"/>
    <property type="match status" value="1"/>
</dbReference>
<dbReference type="SMART" id="SM00365">
    <property type="entry name" value="LRR_SD22"/>
    <property type="match status" value="6"/>
</dbReference>
<dbReference type="Proteomes" id="UP000314986">
    <property type="component" value="Unassembled WGS sequence"/>
</dbReference>
<evidence type="ECO:0000256" key="3">
    <source>
        <dbReference type="ARBA" id="ARBA00022737"/>
    </source>
</evidence>
<dbReference type="GO" id="GO:0005615">
    <property type="term" value="C:extracellular space"/>
    <property type="evidence" value="ECO:0007669"/>
    <property type="project" value="TreeGrafter"/>
</dbReference>
<reference evidence="7" key="4">
    <citation type="submission" date="2025-08" db="UniProtKB">
        <authorList>
            <consortium name="Ensembl"/>
        </authorList>
    </citation>
    <scope>IDENTIFICATION</scope>
</reference>
<name>A0A4W3JVK7_CALMI</name>
<dbReference type="Pfam" id="PF13855">
    <property type="entry name" value="LRR_8"/>
    <property type="match status" value="4"/>
</dbReference>
<dbReference type="PRINTS" id="PR00019">
    <property type="entry name" value="LEURICHRPT"/>
</dbReference>
<dbReference type="SUPFAM" id="SSF52047">
    <property type="entry name" value="RNI-like"/>
    <property type="match status" value="1"/>
</dbReference>
<evidence type="ECO:0000313" key="7">
    <source>
        <dbReference type="Ensembl" id="ENSCMIP00000047569.1"/>
    </source>
</evidence>
<evidence type="ECO:0000256" key="4">
    <source>
        <dbReference type="ARBA" id="ARBA00023180"/>
    </source>
</evidence>
<dbReference type="InterPro" id="IPR001611">
    <property type="entry name" value="Leu-rich_rpt"/>
</dbReference>
<dbReference type="SMART" id="SM00369">
    <property type="entry name" value="LRR_TYP"/>
    <property type="match status" value="13"/>
</dbReference>
<dbReference type="InterPro" id="IPR000372">
    <property type="entry name" value="LRRNT"/>
</dbReference>
<dbReference type="InterPro" id="IPR032675">
    <property type="entry name" value="LRR_dom_sf"/>
</dbReference>
<dbReference type="SMART" id="SM00013">
    <property type="entry name" value="LRRNT"/>
    <property type="match status" value="1"/>
</dbReference>
<dbReference type="Gene3D" id="3.80.10.10">
    <property type="entry name" value="Ribonuclease Inhibitor"/>
    <property type="match status" value="4"/>
</dbReference>
<reference evidence="8" key="2">
    <citation type="journal article" date="2007" name="PLoS Biol.">
        <title>Survey sequencing and comparative analysis of the elephant shark (Callorhinchus milii) genome.</title>
        <authorList>
            <person name="Venkatesh B."/>
            <person name="Kirkness E.F."/>
            <person name="Loh Y.H."/>
            <person name="Halpern A.L."/>
            <person name="Lee A.P."/>
            <person name="Johnson J."/>
            <person name="Dandona N."/>
            <person name="Viswanathan L.D."/>
            <person name="Tay A."/>
            <person name="Venter J.C."/>
            <person name="Strausberg R.L."/>
            <person name="Brenner S."/>
        </authorList>
    </citation>
    <scope>NUCLEOTIDE SEQUENCE [LARGE SCALE GENOMIC DNA]</scope>
</reference>
<dbReference type="PANTHER" id="PTHR45712:SF20">
    <property type="entry name" value="PODOCAN"/>
    <property type="match status" value="1"/>
</dbReference>
<evidence type="ECO:0000259" key="6">
    <source>
        <dbReference type="SMART" id="SM00013"/>
    </source>
</evidence>
<accession>A0A4W3JVK7</accession>
<feature type="domain" description="LRRNT" evidence="6">
    <location>
        <begin position="52"/>
        <end position="85"/>
    </location>
</feature>
<reference evidence="7" key="5">
    <citation type="submission" date="2025-09" db="UniProtKB">
        <authorList>
            <consortium name="Ensembl"/>
        </authorList>
    </citation>
    <scope>IDENTIFICATION</scope>
</reference>
<dbReference type="GeneTree" id="ENSGT00940000160740"/>
<evidence type="ECO:0000256" key="1">
    <source>
        <dbReference type="ARBA" id="ARBA00022614"/>
    </source>
</evidence>
<reference evidence="8" key="3">
    <citation type="journal article" date="2014" name="Nature">
        <title>Elephant shark genome provides unique insights into gnathostome evolution.</title>
        <authorList>
            <consortium name="International Elephant Shark Genome Sequencing Consortium"/>
            <person name="Venkatesh B."/>
            <person name="Lee A.P."/>
            <person name="Ravi V."/>
            <person name="Maurya A.K."/>
            <person name="Lian M.M."/>
            <person name="Swann J.B."/>
            <person name="Ohta Y."/>
            <person name="Flajnik M.F."/>
            <person name="Sutoh Y."/>
            <person name="Kasahara M."/>
            <person name="Hoon S."/>
            <person name="Gangu V."/>
            <person name="Roy S.W."/>
            <person name="Irimia M."/>
            <person name="Korzh V."/>
            <person name="Kondrychyn I."/>
            <person name="Lim Z.W."/>
            <person name="Tay B.H."/>
            <person name="Tohari S."/>
            <person name="Kong K.W."/>
            <person name="Ho S."/>
            <person name="Lorente-Galdos B."/>
            <person name="Quilez J."/>
            <person name="Marques-Bonet T."/>
            <person name="Raney B.J."/>
            <person name="Ingham P.W."/>
            <person name="Tay A."/>
            <person name="Hillier L.W."/>
            <person name="Minx P."/>
            <person name="Boehm T."/>
            <person name="Wilson R.K."/>
            <person name="Brenner S."/>
            <person name="Warren W.C."/>
        </authorList>
    </citation>
    <scope>NUCLEOTIDE SEQUENCE [LARGE SCALE GENOMIC DNA]</scope>
</reference>
<dbReference type="AlphaFoldDB" id="A0A4W3JVK7"/>
<evidence type="ECO:0000313" key="8">
    <source>
        <dbReference type="Proteomes" id="UP000314986"/>
    </source>
</evidence>
<dbReference type="Pfam" id="PF00560">
    <property type="entry name" value="LRR_1"/>
    <property type="match status" value="3"/>
</dbReference>
<proteinExistence type="predicted"/>
<keyword evidence="3" id="KW-0677">Repeat</keyword>
<keyword evidence="8" id="KW-1185">Reference proteome</keyword>
<keyword evidence="2 5" id="KW-0732">Signal</keyword>
<reference evidence="8" key="1">
    <citation type="journal article" date="2006" name="Science">
        <title>Ancient noncoding elements conserved in the human genome.</title>
        <authorList>
            <person name="Venkatesh B."/>
            <person name="Kirkness E.F."/>
            <person name="Loh Y.H."/>
            <person name="Halpern A.L."/>
            <person name="Lee A.P."/>
            <person name="Johnson J."/>
            <person name="Dandona N."/>
            <person name="Viswanathan L.D."/>
            <person name="Tay A."/>
            <person name="Venter J.C."/>
            <person name="Strausberg R.L."/>
            <person name="Brenner S."/>
        </authorList>
    </citation>
    <scope>NUCLEOTIDE SEQUENCE [LARGE SCALE GENOMIC DNA]</scope>
</reference>
<protein>
    <submittedName>
        <fullName evidence="7">Podocan</fullName>
    </submittedName>
</protein>
<feature type="chain" id="PRO_5021365971" evidence="5">
    <location>
        <begin position="24"/>
        <end position="539"/>
    </location>
</feature>
<dbReference type="PROSITE" id="PS51450">
    <property type="entry name" value="LRR"/>
    <property type="match status" value="4"/>
</dbReference>
<sequence>MNRSTSSLWLACLLNAVWITARGAEDPLHALPSPDIAVTQAGVPVTLEPTMSCPKDCRCNLDCTVDCGGVNLKEFPSNVSEGTLHLSLQNNALETIPIDGLSKLHNLETLNLQNNRLTSSGLPDDAFNSLDNLQYLYLANNKLTVAPKFLPKSLVSADVAANYLTRIYPLTFGQKPKLRSIYLHNNKLTDAGLPEHMFNGSDGVGVLIMSSNFVKYVPKNLPAELVRLHLKNNRLEKIPRGAFDHLFQLRELHLQNNHITNDGMDNETFCKLSSLEYLDLASNRLSRVPEGLPRGLVLLHLERNAIGAVAVGTLQPVRGLEYLLLHHNKLRAADIHREAFRGLKRLHTCHLHSNLLEWVPAGLPRRVRSLMLLHNRITTISRNDFALTYLLSELNLSYNRLSVAGLHPEAFRKLRRLDSLDLSGNALLSAPRGLPRNLRLLRLRENGMVSVPRVALAGMSHLRELDLSGNRLGPTAIHPAAWQELPALKLLHLSGNQLSSIPPDLPESLEYIYLQNNQISLIPDDAFQSTPNIKGIFLR</sequence>